<sequence length="373" mass="42739">MKSKEHLPLILSIAAFLVVGLLVIKPNSEEVAPPYASSSAAPDGVKGLFTLFDESDIQVGAWTKPWTQLPDRGNQTLIVIEPRDIVDEEIEQIEDWVALGNELLVFVDEPNDWEMFSSTDGWDHGDAVQDIVGMSGLETMGLGEVSTDDRLEYREDLERILIDDNGILAGRMEIGEGGISLFLLPDWLRNDTILENDHFELLWPHLKREDGLVWFNDYHRGIQDKPGLLAAYPNWFLAVVLQLVIGALLWIWYKAVRFEPAYTPREWTVRRGDETLLAVGGWYERQKLTREAFEQQMTYVRSLLREQWGLRKDASDPQVLAAARRHWQQEDVERLADLLQSWQEAQKMSSYPATKFLTDSQKADFVIKKLQGE</sequence>
<gene>
    <name evidence="2" type="ORF">AMD02_18915</name>
</gene>
<evidence type="ECO:0000259" key="1">
    <source>
        <dbReference type="Pfam" id="PF14258"/>
    </source>
</evidence>
<dbReference type="InterPro" id="IPR025646">
    <property type="entry name" value="DUF4350"/>
</dbReference>
<protein>
    <recommendedName>
        <fullName evidence="1">DUF4350 domain-containing protein</fullName>
    </recommendedName>
</protein>
<reference evidence="2" key="1">
    <citation type="submission" date="2015-08" db="EMBL/GenBank/DDBJ databases">
        <title>Complete DNA Sequence of Pseudomonas syringae pv. actinidiae, the Causal Agent of Kiwifruit Canker Disease.</title>
        <authorList>
            <person name="Rikkerink E.H.A."/>
            <person name="Fineran P.C."/>
        </authorList>
    </citation>
    <scope>NUCLEOTIDE SEQUENCE</scope>
    <source>
        <strain evidence="2">DSM 13666</strain>
    </source>
</reference>
<dbReference type="EMBL" id="LILD01000014">
    <property type="protein sequence ID" value="KOO36257.1"/>
    <property type="molecule type" value="Genomic_DNA"/>
</dbReference>
<dbReference type="AlphaFoldDB" id="A0A0M0KCD3"/>
<organism evidence="2">
    <name type="scientific">Halalkalibacterium halodurans</name>
    <name type="common">Bacillus halodurans</name>
    <dbReference type="NCBI Taxonomy" id="86665"/>
    <lineage>
        <taxon>Bacteria</taxon>
        <taxon>Bacillati</taxon>
        <taxon>Bacillota</taxon>
        <taxon>Bacilli</taxon>
        <taxon>Bacillales</taxon>
        <taxon>Bacillaceae</taxon>
        <taxon>Halalkalibacterium (ex Joshi et al. 2022)</taxon>
    </lineage>
</organism>
<evidence type="ECO:0000313" key="2">
    <source>
        <dbReference type="EMBL" id="KOO36257.1"/>
    </source>
</evidence>
<dbReference type="PATRIC" id="fig|136160.3.peg.3756"/>
<dbReference type="GeneID" id="87596302"/>
<accession>A0A0M0KCD3</accession>
<name>A0A0M0KCD3_ALKHA</name>
<dbReference type="RefSeq" id="WP_053432484.1">
    <property type="nucleotide sequence ID" value="NZ_CP040441.1"/>
</dbReference>
<feature type="domain" description="DUF4350" evidence="1">
    <location>
        <begin position="37"/>
        <end position="205"/>
    </location>
</feature>
<comment type="caution">
    <text evidence="2">The sequence shown here is derived from an EMBL/GenBank/DDBJ whole genome shotgun (WGS) entry which is preliminary data.</text>
</comment>
<dbReference type="Pfam" id="PF14258">
    <property type="entry name" value="DUF4350"/>
    <property type="match status" value="1"/>
</dbReference>
<proteinExistence type="predicted"/>